<name>A0A1X7IH50_9MICO</name>
<evidence type="ECO:0000256" key="1">
    <source>
        <dbReference type="SAM" id="MobiDB-lite"/>
    </source>
</evidence>
<sequence>MPAGDAPVLSHARSSGPHAEERTRILSLAIRRVGASGLDVGFEQATLDEIVREAQISSRVATRIWPHHDDFLYDLFTEIAQQTRRDLTDTETLVATWGFLGSRLDDLRTPEGRRGIMLDVVRTAAEQNLEEVTTSAAWRSYASLSLTILSRPESSGRSAVLHALRDSEVAFIDTMEMFYRNIMATVGYRLKEEFHNDYHPFVVATAAVVEGLGISRTTVPEVVDSHFSRSGEGDDNSWSLVSLAFVGVLEAFVEFDPDYEPEEAISRLSGGVDVTPSPAENPQGY</sequence>
<reference evidence="3" key="1">
    <citation type="submission" date="2017-04" db="EMBL/GenBank/DDBJ databases">
        <authorList>
            <person name="Varghese N."/>
            <person name="Submissions S."/>
        </authorList>
    </citation>
    <scope>NUCLEOTIDE SEQUENCE [LARGE SCALE GENOMIC DNA]</scope>
    <source>
        <strain evidence="3">VKM Ac-2510</strain>
    </source>
</reference>
<dbReference type="RefSeq" id="WP_176223227.1">
    <property type="nucleotide sequence ID" value="NZ_FXAY01000001.1"/>
</dbReference>
<protein>
    <recommendedName>
        <fullName evidence="4">HTH tetR-type domain-containing protein</fullName>
    </recommendedName>
</protein>
<organism evidence="2 3">
    <name type="scientific">Agreia pratensis</name>
    <dbReference type="NCBI Taxonomy" id="150121"/>
    <lineage>
        <taxon>Bacteria</taxon>
        <taxon>Bacillati</taxon>
        <taxon>Actinomycetota</taxon>
        <taxon>Actinomycetes</taxon>
        <taxon>Micrococcales</taxon>
        <taxon>Microbacteriaceae</taxon>
        <taxon>Agreia</taxon>
    </lineage>
</organism>
<dbReference type="Gene3D" id="1.10.357.10">
    <property type="entry name" value="Tetracycline Repressor, domain 2"/>
    <property type="match status" value="1"/>
</dbReference>
<feature type="region of interest" description="Disordered" evidence="1">
    <location>
        <begin position="1"/>
        <end position="20"/>
    </location>
</feature>
<evidence type="ECO:0000313" key="3">
    <source>
        <dbReference type="Proteomes" id="UP000193244"/>
    </source>
</evidence>
<evidence type="ECO:0000313" key="2">
    <source>
        <dbReference type="EMBL" id="SMG13884.1"/>
    </source>
</evidence>
<dbReference type="SUPFAM" id="SSF46689">
    <property type="entry name" value="Homeodomain-like"/>
    <property type="match status" value="1"/>
</dbReference>
<accession>A0A1X7IH50</accession>
<gene>
    <name evidence="2" type="ORF">SAMN06296010_0485</name>
</gene>
<dbReference type="EMBL" id="FXAY01000001">
    <property type="protein sequence ID" value="SMG13884.1"/>
    <property type="molecule type" value="Genomic_DNA"/>
</dbReference>
<dbReference type="AlphaFoldDB" id="A0A1X7IH50"/>
<proteinExistence type="predicted"/>
<evidence type="ECO:0008006" key="4">
    <source>
        <dbReference type="Google" id="ProtNLM"/>
    </source>
</evidence>
<keyword evidence="3" id="KW-1185">Reference proteome</keyword>
<dbReference type="InterPro" id="IPR009057">
    <property type="entry name" value="Homeodomain-like_sf"/>
</dbReference>
<dbReference type="Proteomes" id="UP000193244">
    <property type="component" value="Unassembled WGS sequence"/>
</dbReference>
<dbReference type="STRING" id="150121.SAMN06296010_0485"/>